<sequence>TTISNHIPGGPTLDFTITGNNKYHPIAFTEKVFTDEWTKKLSKNNNKTSNEPLITSQKQETNYNNILQFRPSIPRRSSVNRFPAMHNLLTTSQVHSHQEQEQIASKRQFDSENDNDEGIDSAIESRSLSINTLEDNSVPENDHKQTKKPIRSVHSSSTRRKIERLFSNGSDLDSPSIRTITPENSNESGVYSQSGREIENDINLSTRSTQSIVKDQLFSTKPRLARSGSKSKLDRSQLPPTDPSSSSRQANDNNSNG</sequence>
<feature type="compositionally biased region" description="Polar residues" evidence="1">
    <location>
        <begin position="243"/>
        <end position="257"/>
    </location>
</feature>
<protein>
    <submittedName>
        <fullName evidence="2">Uncharacterized protein</fullName>
    </submittedName>
</protein>
<dbReference type="AlphaFoldDB" id="A0A8S3CWW7"/>
<proteinExistence type="predicted"/>
<feature type="region of interest" description="Disordered" evidence="1">
    <location>
        <begin position="91"/>
        <end position="197"/>
    </location>
</feature>
<evidence type="ECO:0000256" key="1">
    <source>
        <dbReference type="SAM" id="MobiDB-lite"/>
    </source>
</evidence>
<feature type="non-terminal residue" evidence="2">
    <location>
        <position position="1"/>
    </location>
</feature>
<comment type="caution">
    <text evidence="2">The sequence shown here is derived from an EMBL/GenBank/DDBJ whole genome shotgun (WGS) entry which is preliminary data.</text>
</comment>
<feature type="non-terminal residue" evidence="2">
    <location>
        <position position="257"/>
    </location>
</feature>
<feature type="compositionally biased region" description="Polar residues" evidence="1">
    <location>
        <begin position="167"/>
        <end position="195"/>
    </location>
</feature>
<accession>A0A8S3CWW7</accession>
<feature type="region of interest" description="Disordered" evidence="1">
    <location>
        <begin position="213"/>
        <end position="257"/>
    </location>
</feature>
<evidence type="ECO:0000313" key="2">
    <source>
        <dbReference type="EMBL" id="CAF4927743.1"/>
    </source>
</evidence>
<gene>
    <name evidence="2" type="ORF">SMN809_LOCUS53032</name>
</gene>
<dbReference type="Proteomes" id="UP000676336">
    <property type="component" value="Unassembled WGS sequence"/>
</dbReference>
<feature type="compositionally biased region" description="Polar residues" evidence="1">
    <location>
        <begin position="91"/>
        <end position="105"/>
    </location>
</feature>
<reference evidence="2" key="1">
    <citation type="submission" date="2021-02" db="EMBL/GenBank/DDBJ databases">
        <authorList>
            <person name="Nowell W R."/>
        </authorList>
    </citation>
    <scope>NUCLEOTIDE SEQUENCE</scope>
</reference>
<name>A0A8S3CWW7_9BILA</name>
<dbReference type="EMBL" id="CAJOBI010181413">
    <property type="protein sequence ID" value="CAF4927743.1"/>
    <property type="molecule type" value="Genomic_DNA"/>
</dbReference>
<feature type="compositionally biased region" description="Basic residues" evidence="1">
    <location>
        <begin position="145"/>
        <end position="162"/>
    </location>
</feature>
<evidence type="ECO:0000313" key="3">
    <source>
        <dbReference type="Proteomes" id="UP000676336"/>
    </source>
</evidence>
<feature type="compositionally biased region" description="Polar residues" evidence="1">
    <location>
        <begin position="124"/>
        <end position="139"/>
    </location>
</feature>
<organism evidence="2 3">
    <name type="scientific">Rotaria magnacalcarata</name>
    <dbReference type="NCBI Taxonomy" id="392030"/>
    <lineage>
        <taxon>Eukaryota</taxon>
        <taxon>Metazoa</taxon>
        <taxon>Spiralia</taxon>
        <taxon>Gnathifera</taxon>
        <taxon>Rotifera</taxon>
        <taxon>Eurotatoria</taxon>
        <taxon>Bdelloidea</taxon>
        <taxon>Philodinida</taxon>
        <taxon>Philodinidae</taxon>
        <taxon>Rotaria</taxon>
    </lineage>
</organism>